<comment type="caution">
    <text evidence="1">The sequence shown here is derived from an EMBL/GenBank/DDBJ whole genome shotgun (WGS) entry which is preliminary data.</text>
</comment>
<proteinExistence type="predicted"/>
<protein>
    <submittedName>
        <fullName evidence="1">Uncharacterized protein</fullName>
    </submittedName>
</protein>
<dbReference type="Proteomes" id="UP000028839">
    <property type="component" value="Unassembled WGS sequence"/>
</dbReference>
<reference evidence="1 2" key="1">
    <citation type="submission" date="2014-07" db="EMBL/GenBank/DDBJ databases">
        <title>Comparative analysis of Nitrosococcus oceani genome inventories of strains from Pacific and Atlantic gyres.</title>
        <authorList>
            <person name="Lim C.K."/>
            <person name="Wang L."/>
            <person name="Sayavedra-Soto L.A."/>
            <person name="Klotz M.G."/>
        </authorList>
    </citation>
    <scope>NUCLEOTIDE SEQUENCE [LARGE SCALE GENOMIC DNA]</scope>
    <source>
        <strain evidence="1 2">C-27</strain>
    </source>
</reference>
<dbReference type="AlphaFoldDB" id="A0A0E2ZHS6"/>
<organism evidence="1 2">
    <name type="scientific">Nitrosococcus oceani C-27</name>
    <dbReference type="NCBI Taxonomy" id="314279"/>
    <lineage>
        <taxon>Bacteria</taxon>
        <taxon>Pseudomonadati</taxon>
        <taxon>Pseudomonadota</taxon>
        <taxon>Gammaproteobacteria</taxon>
        <taxon>Chromatiales</taxon>
        <taxon>Chromatiaceae</taxon>
        <taxon>Nitrosococcus</taxon>
    </lineage>
</organism>
<accession>A0A0E2ZHS6</accession>
<gene>
    <name evidence="1" type="ORF">IB75_17990</name>
</gene>
<dbReference type="HOGENOM" id="CLU_2563830_0_0_6"/>
<evidence type="ECO:0000313" key="1">
    <source>
        <dbReference type="EMBL" id="KFI17852.1"/>
    </source>
</evidence>
<name>A0A0E2ZHS6_9GAMM</name>
<evidence type="ECO:0000313" key="2">
    <source>
        <dbReference type="Proteomes" id="UP000028839"/>
    </source>
</evidence>
<sequence>HPQTNGICERFLQDGFVESLANTVGLRMIGFRFGMLNVVQCQIELVIVILRLAAIFGTAISQDADDAHALLSEERQYPVVE</sequence>
<feature type="non-terminal residue" evidence="1">
    <location>
        <position position="1"/>
    </location>
</feature>
<dbReference type="EMBL" id="JPGN01000412">
    <property type="protein sequence ID" value="KFI17852.1"/>
    <property type="molecule type" value="Genomic_DNA"/>
</dbReference>